<sequence length="823" mass="88505">MTTTLFTGGWTFHRDHNLDANAVLELNSIAGLPVRLPHDAMIAQPRTDQGGSGNHGGFFTGGRYTYRTSWTAPEDAGTITYRLMFEGVYGVARVLVDGVEVAHNDSPYREFTASLAGVRPGSTASIVVEVDNRATPNSRWYTGSGIYRPVWLQALTRRRIAGDGLRVVTRSVPVPGATGPTRAVVDVKVALEGPRVAGERVLAQFERDGAVVAQAEGAVSVDAADLTLTLDEPQLWSHDNPHLYDLRVRLLVGGEAVDERVEHTGLRTIEVDARRGLRINGRSVLLRGTAVHHDNGPLGAATFAAAEWRRARALKEAGFNAVRSAHNPLSRSFLDACDALGLYVMDELTDVWVRHKTPHDEAERFLDSWREDVASMIAKDRNRPSVILYSIGNEIAESATPEGVAIAHHISRHVREQDPTRPTTIAVNPLLAMMASRSASAGTGEQGPAERSPATSTLANEVAARMGRLMVLASRLPAAERATRDVFEAVDVAGYNYGYASYPAARRRHPHRVIVGTESLLGDLPAIWKRVTSDPGVIGDFSWTGWDYLGEVGLGYWSYGSEPGGIAKPYPGVLAGCGAFDITGISGAALMLVQAVWGTTDVPGIAVRPLDRAGQRPNRSPWLPSDAVASWSWGQLSGTAQIEVYTTGDRVELLLNGQSLGRRTPRGFVARFRTPYRPGELTAIAYRGGVEIGRRSLRSAGAPRLRARAESADLRGPDDLSYVWLELADEAGTVASTHEDTISVSVCGPATLIALGSAAPSTTEGFTSFTRTTFRGRVLAIVRGTDESGEVTVRASSKNHGDASLTLTATGSTRHLVAAARKE</sequence>
<dbReference type="InterPro" id="IPR017853">
    <property type="entry name" value="GH"/>
</dbReference>
<accession>A0A2T0R2C0</accession>
<evidence type="ECO:0000313" key="8">
    <source>
        <dbReference type="EMBL" id="PRY13949.1"/>
    </source>
</evidence>
<keyword evidence="9" id="KW-1185">Reference proteome</keyword>
<dbReference type="Pfam" id="PF02836">
    <property type="entry name" value="Glyco_hydro_2_C"/>
    <property type="match status" value="1"/>
</dbReference>
<dbReference type="RefSeq" id="WP_106211562.1">
    <property type="nucleotide sequence ID" value="NZ_PVZF01000007.1"/>
</dbReference>
<evidence type="ECO:0000313" key="9">
    <source>
        <dbReference type="Proteomes" id="UP000238083"/>
    </source>
</evidence>
<feature type="domain" description="DUF4982" evidence="6">
    <location>
        <begin position="640"/>
        <end position="692"/>
    </location>
</feature>
<dbReference type="SUPFAM" id="SSF49785">
    <property type="entry name" value="Galactose-binding domain-like"/>
    <property type="match status" value="1"/>
</dbReference>
<dbReference type="PANTHER" id="PTHR42732:SF1">
    <property type="entry name" value="BETA-MANNOSIDASE"/>
    <property type="match status" value="1"/>
</dbReference>
<evidence type="ECO:0000256" key="3">
    <source>
        <dbReference type="ARBA" id="ARBA00023295"/>
    </source>
</evidence>
<dbReference type="PRINTS" id="PR00132">
    <property type="entry name" value="GLHYDRLASE2"/>
</dbReference>
<comment type="similarity">
    <text evidence="1">Belongs to the glycosyl hydrolase 2 family.</text>
</comment>
<dbReference type="AlphaFoldDB" id="A0A2T0R2C0"/>
<dbReference type="InterPro" id="IPR006102">
    <property type="entry name" value="Ig-like_GH2"/>
</dbReference>
<gene>
    <name evidence="8" type="ORF">CLV37_10767</name>
</gene>
<evidence type="ECO:0000259" key="4">
    <source>
        <dbReference type="Pfam" id="PF00703"/>
    </source>
</evidence>
<dbReference type="Pfam" id="PF18565">
    <property type="entry name" value="Glyco_hydro2_C5"/>
    <property type="match status" value="1"/>
</dbReference>
<dbReference type="Gene3D" id="3.20.20.80">
    <property type="entry name" value="Glycosidases"/>
    <property type="match status" value="1"/>
</dbReference>
<keyword evidence="3" id="KW-0326">Glycosidase</keyword>
<evidence type="ECO:0000256" key="2">
    <source>
        <dbReference type="ARBA" id="ARBA00022801"/>
    </source>
</evidence>
<dbReference type="Pfam" id="PF16355">
    <property type="entry name" value="DUF4982"/>
    <property type="match status" value="1"/>
</dbReference>
<dbReference type="PANTHER" id="PTHR42732">
    <property type="entry name" value="BETA-GALACTOSIDASE"/>
    <property type="match status" value="1"/>
</dbReference>
<dbReference type="SUPFAM" id="SSF51445">
    <property type="entry name" value="(Trans)glycosidases"/>
    <property type="match status" value="1"/>
</dbReference>
<dbReference type="InterPro" id="IPR008979">
    <property type="entry name" value="Galactose-bd-like_sf"/>
</dbReference>
<dbReference type="SUPFAM" id="SSF49303">
    <property type="entry name" value="beta-Galactosidase/glucuronidase domain"/>
    <property type="match status" value="1"/>
</dbReference>
<dbReference type="Gene3D" id="2.60.120.260">
    <property type="entry name" value="Galactose-binding domain-like"/>
    <property type="match status" value="1"/>
</dbReference>
<dbReference type="Gene3D" id="2.60.40.10">
    <property type="entry name" value="Immunoglobulins"/>
    <property type="match status" value="3"/>
</dbReference>
<keyword evidence="2 8" id="KW-0378">Hydrolase</keyword>
<dbReference type="InterPro" id="IPR051913">
    <property type="entry name" value="GH2_Domain-Containing"/>
</dbReference>
<dbReference type="InterPro" id="IPR040605">
    <property type="entry name" value="Glyco_hydro2_dom5"/>
</dbReference>
<protein>
    <submittedName>
        <fullName evidence="8">Glycosyl hydrolase family 2</fullName>
    </submittedName>
</protein>
<feature type="domain" description="Glycoside hydrolase family 2 catalytic" evidence="5">
    <location>
        <begin position="277"/>
        <end position="427"/>
    </location>
</feature>
<dbReference type="GO" id="GO:0004553">
    <property type="term" value="F:hydrolase activity, hydrolyzing O-glycosyl compounds"/>
    <property type="evidence" value="ECO:0007669"/>
    <property type="project" value="InterPro"/>
</dbReference>
<dbReference type="OrthoDB" id="9762066at2"/>
<comment type="caution">
    <text evidence="8">The sequence shown here is derived from an EMBL/GenBank/DDBJ whole genome shotgun (WGS) entry which is preliminary data.</text>
</comment>
<dbReference type="Pfam" id="PF00703">
    <property type="entry name" value="Glyco_hydro_2"/>
    <property type="match status" value="1"/>
</dbReference>
<reference evidence="8 9" key="1">
    <citation type="submission" date="2018-03" db="EMBL/GenBank/DDBJ databases">
        <title>Genomic Encyclopedia of Archaeal and Bacterial Type Strains, Phase II (KMG-II): from individual species to whole genera.</title>
        <authorList>
            <person name="Goeker M."/>
        </authorList>
    </citation>
    <scope>NUCLEOTIDE SEQUENCE [LARGE SCALE GENOMIC DNA]</scope>
    <source>
        <strain evidence="8 9">DSM 19711</strain>
    </source>
</reference>
<evidence type="ECO:0000259" key="5">
    <source>
        <dbReference type="Pfam" id="PF02836"/>
    </source>
</evidence>
<proteinExistence type="inferred from homology"/>
<feature type="domain" description="Glycoside hydrolase family 2 immunoglobulin-like beta-sandwich" evidence="4">
    <location>
        <begin position="182"/>
        <end position="267"/>
    </location>
</feature>
<dbReference type="GO" id="GO:0005975">
    <property type="term" value="P:carbohydrate metabolic process"/>
    <property type="evidence" value="ECO:0007669"/>
    <property type="project" value="InterPro"/>
</dbReference>
<feature type="domain" description="Glycoside hydrolase family 2" evidence="7">
    <location>
        <begin position="717"/>
        <end position="805"/>
    </location>
</feature>
<evidence type="ECO:0000256" key="1">
    <source>
        <dbReference type="ARBA" id="ARBA00007401"/>
    </source>
</evidence>
<dbReference type="InterPro" id="IPR013783">
    <property type="entry name" value="Ig-like_fold"/>
</dbReference>
<dbReference type="InterPro" id="IPR032311">
    <property type="entry name" value="DUF4982"/>
</dbReference>
<dbReference type="Proteomes" id="UP000238083">
    <property type="component" value="Unassembled WGS sequence"/>
</dbReference>
<dbReference type="InterPro" id="IPR006101">
    <property type="entry name" value="Glyco_hydro_2"/>
</dbReference>
<dbReference type="EMBL" id="PVZF01000007">
    <property type="protein sequence ID" value="PRY13949.1"/>
    <property type="molecule type" value="Genomic_DNA"/>
</dbReference>
<name>A0A2T0R2C0_9ACTN</name>
<evidence type="ECO:0000259" key="7">
    <source>
        <dbReference type="Pfam" id="PF18565"/>
    </source>
</evidence>
<evidence type="ECO:0000259" key="6">
    <source>
        <dbReference type="Pfam" id="PF16355"/>
    </source>
</evidence>
<organism evidence="8 9">
    <name type="scientific">Kineococcus rhizosphaerae</name>
    <dbReference type="NCBI Taxonomy" id="559628"/>
    <lineage>
        <taxon>Bacteria</taxon>
        <taxon>Bacillati</taxon>
        <taxon>Actinomycetota</taxon>
        <taxon>Actinomycetes</taxon>
        <taxon>Kineosporiales</taxon>
        <taxon>Kineosporiaceae</taxon>
        <taxon>Kineococcus</taxon>
    </lineage>
</organism>
<dbReference type="InterPro" id="IPR006103">
    <property type="entry name" value="Glyco_hydro_2_cat"/>
</dbReference>
<dbReference type="InterPro" id="IPR036156">
    <property type="entry name" value="Beta-gal/glucu_dom_sf"/>
</dbReference>